<feature type="compositionally biased region" description="Polar residues" evidence="1">
    <location>
        <begin position="129"/>
        <end position="143"/>
    </location>
</feature>
<dbReference type="Proteomes" id="UP001431783">
    <property type="component" value="Unassembled WGS sequence"/>
</dbReference>
<dbReference type="InterPro" id="IPR053793">
    <property type="entry name" value="PB1-like"/>
</dbReference>
<organism evidence="3 4">
    <name type="scientific">Henosepilachna vigintioctopunctata</name>
    <dbReference type="NCBI Taxonomy" id="420089"/>
    <lineage>
        <taxon>Eukaryota</taxon>
        <taxon>Metazoa</taxon>
        <taxon>Ecdysozoa</taxon>
        <taxon>Arthropoda</taxon>
        <taxon>Hexapoda</taxon>
        <taxon>Insecta</taxon>
        <taxon>Pterygota</taxon>
        <taxon>Neoptera</taxon>
        <taxon>Endopterygota</taxon>
        <taxon>Coleoptera</taxon>
        <taxon>Polyphaga</taxon>
        <taxon>Cucujiformia</taxon>
        <taxon>Coccinelloidea</taxon>
        <taxon>Coccinellidae</taxon>
        <taxon>Epilachninae</taxon>
        <taxon>Epilachnini</taxon>
        <taxon>Henosepilachna</taxon>
    </lineage>
</organism>
<feature type="region of interest" description="Disordered" evidence="1">
    <location>
        <begin position="129"/>
        <end position="217"/>
    </location>
</feature>
<dbReference type="AlphaFoldDB" id="A0AAW1U765"/>
<dbReference type="GO" id="GO:0048208">
    <property type="term" value="P:COPII vesicle coating"/>
    <property type="evidence" value="ECO:0007669"/>
    <property type="project" value="InterPro"/>
</dbReference>
<comment type="caution">
    <text evidence="3">The sequence shown here is derived from an EMBL/GenBank/DDBJ whole genome shotgun (WGS) entry which is preliminary data.</text>
</comment>
<accession>A0AAW1U765</accession>
<proteinExistence type="predicted"/>
<feature type="compositionally biased region" description="Low complexity" evidence="1">
    <location>
        <begin position="289"/>
        <end position="306"/>
    </location>
</feature>
<dbReference type="InterPro" id="IPR034857">
    <property type="entry name" value="PB1_TFG"/>
</dbReference>
<feature type="compositionally biased region" description="Low complexity" evidence="1">
    <location>
        <begin position="190"/>
        <end position="199"/>
    </location>
</feature>
<feature type="compositionally biased region" description="Polar residues" evidence="1">
    <location>
        <begin position="269"/>
        <end position="284"/>
    </location>
</feature>
<feature type="compositionally biased region" description="Polar residues" evidence="1">
    <location>
        <begin position="307"/>
        <end position="324"/>
    </location>
</feature>
<protein>
    <recommendedName>
        <fullName evidence="2">PB1 domain-containing protein</fullName>
    </recommendedName>
</protein>
<evidence type="ECO:0000313" key="3">
    <source>
        <dbReference type="EMBL" id="KAK9878395.1"/>
    </source>
</evidence>
<dbReference type="InterPro" id="IPR033512">
    <property type="entry name" value="TFG"/>
</dbReference>
<evidence type="ECO:0000256" key="1">
    <source>
        <dbReference type="SAM" id="MobiDB-lite"/>
    </source>
</evidence>
<dbReference type="CDD" id="cd06401">
    <property type="entry name" value="PB1_TFG"/>
    <property type="match status" value="1"/>
</dbReference>
<dbReference type="GO" id="GO:0070971">
    <property type="term" value="C:endoplasmic reticulum exit site"/>
    <property type="evidence" value="ECO:0007669"/>
    <property type="project" value="TreeGrafter"/>
</dbReference>
<dbReference type="Pfam" id="PF00564">
    <property type="entry name" value="PB1"/>
    <property type="match status" value="1"/>
</dbReference>
<sequence>MDTKGELDLSGKLIIKVQLENDIRRIPIHNEALTYDELVLMMQRVFRGKLTAYDDITIKYKDEDGDLITIFDNSDLSFAIQCCRILKLQILLNSKKENKLKLLSHGDINKIKQQLRNIRNEVNSILENLDESGSNSVTTGTEQKTAEPPIKESVPTTNALNKVNSSEFDPLQDAKGHKNGSVSEVKENTKNSNTNVANNDKPLTRPQSVPTLPRPNEPIAVSAASAGQSQQINEYYNRNPATSYGQMPYGSMPYPPQHYGYSAAGYGQQVDSQVPNSGTYTSPPQGALPYSGQPQQYSGPGGVYQPNQQPNPYSKGYTQPSSQLFLPPRQ</sequence>
<gene>
    <name evidence="3" type="ORF">WA026_021703</name>
</gene>
<dbReference type="GO" id="GO:0042802">
    <property type="term" value="F:identical protein binding"/>
    <property type="evidence" value="ECO:0007669"/>
    <property type="project" value="InterPro"/>
</dbReference>
<evidence type="ECO:0000259" key="2">
    <source>
        <dbReference type="PROSITE" id="PS51745"/>
    </source>
</evidence>
<dbReference type="PROSITE" id="PS51745">
    <property type="entry name" value="PB1"/>
    <property type="match status" value="1"/>
</dbReference>
<keyword evidence="4" id="KW-1185">Reference proteome</keyword>
<reference evidence="3 4" key="1">
    <citation type="submission" date="2023-03" db="EMBL/GenBank/DDBJ databases">
        <title>Genome insight into feeding habits of ladybird beetles.</title>
        <authorList>
            <person name="Li H.-S."/>
            <person name="Huang Y.-H."/>
            <person name="Pang H."/>
        </authorList>
    </citation>
    <scope>NUCLEOTIDE SEQUENCE [LARGE SCALE GENOMIC DNA]</scope>
    <source>
        <strain evidence="3">SYSU_2023b</strain>
        <tissue evidence="3">Whole body</tissue>
    </source>
</reference>
<dbReference type="EMBL" id="JARQZJ010000047">
    <property type="protein sequence ID" value="KAK9878395.1"/>
    <property type="molecule type" value="Genomic_DNA"/>
</dbReference>
<feature type="compositionally biased region" description="Polar residues" evidence="1">
    <location>
        <begin position="154"/>
        <end position="167"/>
    </location>
</feature>
<dbReference type="InterPro" id="IPR000270">
    <property type="entry name" value="PB1_dom"/>
</dbReference>
<dbReference type="SMART" id="SM00666">
    <property type="entry name" value="PB1"/>
    <property type="match status" value="1"/>
</dbReference>
<name>A0AAW1U765_9CUCU</name>
<feature type="region of interest" description="Disordered" evidence="1">
    <location>
        <begin position="268"/>
        <end position="330"/>
    </location>
</feature>
<dbReference type="SUPFAM" id="SSF54277">
    <property type="entry name" value="CAD &amp; PB1 domains"/>
    <property type="match status" value="1"/>
</dbReference>
<feature type="domain" description="PB1" evidence="2">
    <location>
        <begin position="12"/>
        <end position="93"/>
    </location>
</feature>
<evidence type="ECO:0000313" key="4">
    <source>
        <dbReference type="Proteomes" id="UP001431783"/>
    </source>
</evidence>
<dbReference type="Gene3D" id="3.10.20.90">
    <property type="entry name" value="Phosphatidylinositol 3-kinase Catalytic Subunit, Chain A, domain 1"/>
    <property type="match status" value="1"/>
</dbReference>
<dbReference type="PANTHER" id="PTHR15335:SF7">
    <property type="entry name" value="PROTEIN TFG"/>
    <property type="match status" value="1"/>
</dbReference>
<dbReference type="PANTHER" id="PTHR15335">
    <property type="entry name" value="PROTEIN TFG"/>
    <property type="match status" value="1"/>
</dbReference>